<gene>
    <name evidence="1" type="ORF">OUZ56_019234</name>
</gene>
<protein>
    <submittedName>
        <fullName evidence="1">Uncharacterized protein</fullName>
    </submittedName>
</protein>
<comment type="caution">
    <text evidence="1">The sequence shown here is derived from an EMBL/GenBank/DDBJ whole genome shotgun (WGS) entry which is preliminary data.</text>
</comment>
<sequence length="78" mass="8740">MALFLRSSTSSGCTLDPSFLDLSGVHRKDLSALVASGQNTPQSFRIYCLARFDSTYATPLTVQLRRNRPNIRSTIVRY</sequence>
<reference evidence="1 2" key="1">
    <citation type="journal article" date="2023" name="Nucleic Acids Res.">
        <title>The hologenome of Daphnia magna reveals possible DNA methylation and microbiome-mediated evolution of the host genome.</title>
        <authorList>
            <person name="Chaturvedi A."/>
            <person name="Li X."/>
            <person name="Dhandapani V."/>
            <person name="Marshall H."/>
            <person name="Kissane S."/>
            <person name="Cuenca-Cambronero M."/>
            <person name="Asole G."/>
            <person name="Calvet F."/>
            <person name="Ruiz-Romero M."/>
            <person name="Marangio P."/>
            <person name="Guigo R."/>
            <person name="Rago D."/>
            <person name="Mirbahai L."/>
            <person name="Eastwood N."/>
            <person name="Colbourne J.K."/>
            <person name="Zhou J."/>
            <person name="Mallon E."/>
            <person name="Orsini L."/>
        </authorList>
    </citation>
    <scope>NUCLEOTIDE SEQUENCE [LARGE SCALE GENOMIC DNA]</scope>
    <source>
        <strain evidence="1">LRV0_1</strain>
    </source>
</reference>
<proteinExistence type="predicted"/>
<keyword evidence="2" id="KW-1185">Reference proteome</keyword>
<evidence type="ECO:0000313" key="1">
    <source>
        <dbReference type="EMBL" id="KAK4010089.1"/>
    </source>
</evidence>
<dbReference type="EMBL" id="JAOYFB010000003">
    <property type="protein sequence ID" value="KAK4010089.1"/>
    <property type="molecule type" value="Genomic_DNA"/>
</dbReference>
<name>A0ABQ9ZBN5_9CRUS</name>
<accession>A0ABQ9ZBN5</accession>
<evidence type="ECO:0000313" key="2">
    <source>
        <dbReference type="Proteomes" id="UP001234178"/>
    </source>
</evidence>
<organism evidence="1 2">
    <name type="scientific">Daphnia magna</name>
    <dbReference type="NCBI Taxonomy" id="35525"/>
    <lineage>
        <taxon>Eukaryota</taxon>
        <taxon>Metazoa</taxon>
        <taxon>Ecdysozoa</taxon>
        <taxon>Arthropoda</taxon>
        <taxon>Crustacea</taxon>
        <taxon>Branchiopoda</taxon>
        <taxon>Diplostraca</taxon>
        <taxon>Cladocera</taxon>
        <taxon>Anomopoda</taxon>
        <taxon>Daphniidae</taxon>
        <taxon>Daphnia</taxon>
    </lineage>
</organism>
<dbReference type="Proteomes" id="UP001234178">
    <property type="component" value="Unassembled WGS sequence"/>
</dbReference>